<evidence type="ECO:0000313" key="5">
    <source>
        <dbReference type="Proteomes" id="UP000275408"/>
    </source>
</evidence>
<dbReference type="OrthoDB" id="449062at2759"/>
<reference evidence="4 5" key="1">
    <citation type="journal article" date="2018" name="Sci. Rep.">
        <title>Comparative analysis of the Pocillopora damicornis genome highlights role of immune system in coral evolution.</title>
        <authorList>
            <person name="Cunning R."/>
            <person name="Bay R.A."/>
            <person name="Gillette P."/>
            <person name="Baker A.C."/>
            <person name="Traylor-Knowles N."/>
        </authorList>
    </citation>
    <scope>NUCLEOTIDE SEQUENCE [LARGE SCALE GENOMIC DNA]</scope>
    <source>
        <strain evidence="4">RSMAS</strain>
        <tissue evidence="4">Whole animal</tissue>
    </source>
</reference>
<dbReference type="STRING" id="46731.A0A3M6UW39"/>
<keyword evidence="3" id="KW-1133">Transmembrane helix</keyword>
<comment type="caution">
    <text evidence="4">The sequence shown here is derived from an EMBL/GenBank/DDBJ whole genome shotgun (WGS) entry which is preliminary data.</text>
</comment>
<name>A0A3M6UW39_POCDA</name>
<accession>A0A3M6UW39</accession>
<keyword evidence="3" id="KW-0472">Membrane</keyword>
<dbReference type="InterPro" id="IPR000225">
    <property type="entry name" value="Armadillo"/>
</dbReference>
<dbReference type="Pfam" id="PF00514">
    <property type="entry name" value="Arm"/>
    <property type="match status" value="1"/>
</dbReference>
<feature type="transmembrane region" description="Helical" evidence="3">
    <location>
        <begin position="47"/>
        <end position="66"/>
    </location>
</feature>
<dbReference type="Proteomes" id="UP000275408">
    <property type="component" value="Unassembled WGS sequence"/>
</dbReference>
<dbReference type="Gene3D" id="1.25.10.10">
    <property type="entry name" value="Leucine-rich Repeat Variant"/>
    <property type="match status" value="3"/>
</dbReference>
<dbReference type="AlphaFoldDB" id="A0A3M6UW39"/>
<feature type="repeat" description="ARM" evidence="2">
    <location>
        <begin position="361"/>
        <end position="405"/>
    </location>
</feature>
<keyword evidence="5" id="KW-1185">Reference proteome</keyword>
<dbReference type="PANTHER" id="PTHR22895">
    <property type="entry name" value="ARMADILLO REPEAT-CONTAINING PROTEIN 6"/>
    <property type="match status" value="1"/>
</dbReference>
<evidence type="ECO:0000256" key="1">
    <source>
        <dbReference type="ARBA" id="ARBA00022737"/>
    </source>
</evidence>
<dbReference type="EMBL" id="RCHS01000617">
    <property type="protein sequence ID" value="RMX57744.1"/>
    <property type="molecule type" value="Genomic_DNA"/>
</dbReference>
<protein>
    <recommendedName>
        <fullName evidence="6">Armadillo repeat-containing domain-containing protein</fullName>
    </recommendedName>
</protein>
<dbReference type="PANTHER" id="PTHR22895:SF0">
    <property type="entry name" value="ARMADILLO REPEAT-CONTAINING PROTEIN 6"/>
    <property type="match status" value="1"/>
</dbReference>
<dbReference type="SUPFAM" id="SSF48371">
    <property type="entry name" value="ARM repeat"/>
    <property type="match status" value="1"/>
</dbReference>
<evidence type="ECO:0000256" key="3">
    <source>
        <dbReference type="SAM" id="Phobius"/>
    </source>
</evidence>
<dbReference type="InterPro" id="IPR011989">
    <property type="entry name" value="ARM-like"/>
</dbReference>
<sequence length="538" mass="58571">MPASYFLHVTSAAHQKQLISLTQSPHEVFFCEQVVSGVGDEVGRTDVLVLLLLVVIGTIFALVVKISHITMAQPKKITQETFDAVVRENIEEFEMDLHEAIEDAKDQFKTQGVDSSNLITSYIQDPDTGELKHSNPVKDALDMIQTSLQEDDSQLLWKGLQDFSTECDKSESNRKFAASRDAFKLLFSSCNHCYLVKNKDNLAASLDALSSFLCGQGDLADVKMIEFLSNCLKELKEEILVEKIVKTVRVACIKSESNRQTFVVNGVIPCLVAILKDFSQSGKIVKETCLALRVFTFDDDMSVAFGKAHEHAKLIVAENAFGVLLGIMEHYKDVEVASELCVTLSRLAVRNEYCKDIVDMGGLKMVLKLLQDHTSNQNISKQVCTLLRAIAGNDDVKTSIVDAGGLGLIVAAMTTHAKQPTVAEQGCAALGSIALRSPPNCSAIVAAGGVEAIVKAMQIHPDVAGVQKHACLALRNLVARNPDHCDIILEAGAESLIRKAHGKMGDCEDLAKAALRDLGCDVELKELWTGTGQGKVHH</sequence>
<feature type="repeat" description="ARM" evidence="2">
    <location>
        <begin position="448"/>
        <end position="492"/>
    </location>
</feature>
<evidence type="ECO:0000313" key="4">
    <source>
        <dbReference type="EMBL" id="RMX57744.1"/>
    </source>
</evidence>
<gene>
    <name evidence="4" type="ORF">pdam_00020082</name>
</gene>
<evidence type="ECO:0008006" key="6">
    <source>
        <dbReference type="Google" id="ProtNLM"/>
    </source>
</evidence>
<dbReference type="InterPro" id="IPR016024">
    <property type="entry name" value="ARM-type_fold"/>
</dbReference>
<evidence type="ECO:0000256" key="2">
    <source>
        <dbReference type="PROSITE-ProRule" id="PRU00259"/>
    </source>
</evidence>
<keyword evidence="3" id="KW-0812">Transmembrane</keyword>
<organism evidence="4 5">
    <name type="scientific">Pocillopora damicornis</name>
    <name type="common">Cauliflower coral</name>
    <name type="synonym">Millepora damicornis</name>
    <dbReference type="NCBI Taxonomy" id="46731"/>
    <lineage>
        <taxon>Eukaryota</taxon>
        <taxon>Metazoa</taxon>
        <taxon>Cnidaria</taxon>
        <taxon>Anthozoa</taxon>
        <taxon>Hexacorallia</taxon>
        <taxon>Scleractinia</taxon>
        <taxon>Astrocoeniina</taxon>
        <taxon>Pocilloporidae</taxon>
        <taxon>Pocillopora</taxon>
    </lineage>
</organism>
<proteinExistence type="predicted"/>
<dbReference type="SMART" id="SM00185">
    <property type="entry name" value="ARM"/>
    <property type="match status" value="5"/>
</dbReference>
<dbReference type="PROSITE" id="PS50176">
    <property type="entry name" value="ARM_REPEAT"/>
    <property type="match status" value="2"/>
</dbReference>
<keyword evidence="1" id="KW-0677">Repeat</keyword>